<dbReference type="InterPro" id="IPR027417">
    <property type="entry name" value="P-loop_NTPase"/>
</dbReference>
<comment type="catalytic activity">
    <reaction evidence="1 11">
        <text>Endonucleolytic cleavage of DNA to give random double-stranded fragments with terminal 5'-phosphates, ATP is simultaneously hydrolyzed.</text>
        <dbReference type="EC" id="3.1.21.3"/>
    </reaction>
</comment>
<evidence type="ECO:0000256" key="8">
    <source>
        <dbReference type="ARBA" id="ARBA00022801"/>
    </source>
</evidence>
<dbReference type="GO" id="GO:0009307">
    <property type="term" value="P:DNA restriction-modification system"/>
    <property type="evidence" value="ECO:0007669"/>
    <property type="project" value="UniProtKB-KW"/>
</dbReference>
<keyword evidence="9 11" id="KW-0067">ATP-binding</keyword>
<comment type="caution">
    <text evidence="13">The sequence shown here is derived from an EMBL/GenBank/DDBJ whole genome shotgun (WGS) entry which is preliminary data.</text>
</comment>
<dbReference type="RefSeq" id="WP_211471332.1">
    <property type="nucleotide sequence ID" value="NZ_JAGSXH010000141.1"/>
</dbReference>
<dbReference type="PANTHER" id="PTHR30195:SF15">
    <property type="entry name" value="TYPE I RESTRICTION ENZYME HINDI ENDONUCLEASE SUBUNIT"/>
    <property type="match status" value="1"/>
</dbReference>
<dbReference type="Proteomes" id="UP000677913">
    <property type="component" value="Unassembled WGS sequence"/>
</dbReference>
<dbReference type="SUPFAM" id="SSF52540">
    <property type="entry name" value="P-loop containing nucleoside triphosphate hydrolases"/>
    <property type="match status" value="1"/>
</dbReference>
<keyword evidence="6 11" id="KW-0680">Restriction system</keyword>
<dbReference type="Gene3D" id="3.90.1570.50">
    <property type="match status" value="1"/>
</dbReference>
<dbReference type="Pfam" id="PF22679">
    <property type="entry name" value="T1R_D3-like"/>
    <property type="match status" value="1"/>
</dbReference>
<dbReference type="AlphaFoldDB" id="A0A8J7WUT5"/>
<evidence type="ECO:0000313" key="13">
    <source>
        <dbReference type="EMBL" id="MBS2966347.1"/>
    </source>
</evidence>
<dbReference type="InterPro" id="IPR007409">
    <property type="entry name" value="Restrct_endonuc_type1_HsdR_N"/>
</dbReference>
<evidence type="ECO:0000256" key="7">
    <source>
        <dbReference type="ARBA" id="ARBA00022759"/>
    </source>
</evidence>
<dbReference type="InterPro" id="IPR021810">
    <property type="entry name" value="T1RH-like_C"/>
</dbReference>
<dbReference type="Pfam" id="PF04313">
    <property type="entry name" value="HSDR_N"/>
    <property type="match status" value="1"/>
</dbReference>
<evidence type="ECO:0000256" key="11">
    <source>
        <dbReference type="RuleBase" id="RU364115"/>
    </source>
</evidence>
<dbReference type="Gene3D" id="3.40.50.300">
    <property type="entry name" value="P-loop containing nucleotide triphosphate hydrolases"/>
    <property type="match status" value="3"/>
</dbReference>
<evidence type="ECO:0000256" key="10">
    <source>
        <dbReference type="ARBA" id="ARBA00023125"/>
    </source>
</evidence>
<dbReference type="Pfam" id="PF18766">
    <property type="entry name" value="SWI2_SNF2"/>
    <property type="match status" value="1"/>
</dbReference>
<dbReference type="NCBIfam" id="TIGR00348">
    <property type="entry name" value="hsdR"/>
    <property type="match status" value="1"/>
</dbReference>
<keyword evidence="4" id="KW-0540">Nuclease</keyword>
<dbReference type="CDD" id="cd22332">
    <property type="entry name" value="HsdR_N"/>
    <property type="match status" value="1"/>
</dbReference>
<name>A0A8J7WUT5_9ACTN</name>
<gene>
    <name evidence="13" type="ORF">KGA66_25110</name>
</gene>
<dbReference type="GO" id="GO:0005524">
    <property type="term" value="F:ATP binding"/>
    <property type="evidence" value="ECO:0007669"/>
    <property type="project" value="UniProtKB-KW"/>
</dbReference>
<keyword evidence="8 11" id="KW-0378">Hydrolase</keyword>
<protein>
    <recommendedName>
        <fullName evidence="11">Type I restriction enzyme endonuclease subunit</fullName>
        <shortName evidence="11">R protein</shortName>
        <ecNumber evidence="11">3.1.21.3</ecNumber>
    </recommendedName>
</protein>
<keyword evidence="10 11" id="KW-0238">DNA-binding</keyword>
<evidence type="ECO:0000256" key="4">
    <source>
        <dbReference type="ARBA" id="ARBA00022722"/>
    </source>
</evidence>
<evidence type="ECO:0000256" key="6">
    <source>
        <dbReference type="ARBA" id="ARBA00022747"/>
    </source>
</evidence>
<dbReference type="SMART" id="SM00487">
    <property type="entry name" value="DEXDc"/>
    <property type="match status" value="1"/>
</dbReference>
<dbReference type="Pfam" id="PF11867">
    <property type="entry name" value="T1RH-like_C"/>
    <property type="match status" value="1"/>
</dbReference>
<dbReference type="EC" id="3.1.21.3" evidence="11"/>
<evidence type="ECO:0000256" key="1">
    <source>
        <dbReference type="ARBA" id="ARBA00000851"/>
    </source>
</evidence>
<evidence type="ECO:0000256" key="9">
    <source>
        <dbReference type="ARBA" id="ARBA00022840"/>
    </source>
</evidence>
<keyword evidence="5 11" id="KW-0547">Nucleotide-binding</keyword>
<dbReference type="InterPro" id="IPR055180">
    <property type="entry name" value="HsdR_RecA-like_helicase_dom_2"/>
</dbReference>
<comment type="subunit">
    <text evidence="3 11">The type I restriction/modification system is composed of three polypeptides R, M and S.</text>
</comment>
<dbReference type="InterPro" id="IPR051268">
    <property type="entry name" value="Type-I_R_enzyme_R_subunit"/>
</dbReference>
<dbReference type="InterPro" id="IPR014001">
    <property type="entry name" value="Helicase_ATP-bd"/>
</dbReference>
<keyword evidence="7 13" id="KW-0255">Endonuclease</keyword>
<feature type="domain" description="Helicase ATP-binding" evidence="12">
    <location>
        <begin position="292"/>
        <end position="467"/>
    </location>
</feature>
<evidence type="ECO:0000259" key="12">
    <source>
        <dbReference type="PROSITE" id="PS51192"/>
    </source>
</evidence>
<evidence type="ECO:0000256" key="2">
    <source>
        <dbReference type="ARBA" id="ARBA00008598"/>
    </source>
</evidence>
<dbReference type="CDD" id="cd18800">
    <property type="entry name" value="SF2_C_EcoR124I-like"/>
    <property type="match status" value="1"/>
</dbReference>
<sequence length="1066" mass="119709">MSPSPTGMSEDALELVLLDELGELAWPSKAGRDISPRSGERESWAELHIPHRIREAIARLNPQLPTSAVNDAYTELVTAKSQDAFAENKRVHDFLTKGVRITYTDEFGAEHSPTVRLIDYANPEANDFLAVNQVTVKDGNKHCRFDVVLYVNGMPLVFIELKKPGEEDATVEIAFRQLMNYRSDLPLAYRFNLLCLASDGVNARYGTAFTPFEHYARWNVDENGIPVDTGKALDFGGTALGISLHGLFEQNRLIDLLSGFVNFADTGDKKQKRIAKPHQYFAVTKAARAIVRATREDGKAGVVWHTQGSGKSEEMVLTAARAMKGPALGNPTIVVVTDRLDLDDQLFNTFQESSILPAAPKQIKTREALRDELANVRTGGILFVVLQKFGRTKAEKDANLDHPLLSERRNIILMVDEAHRSHYDTLDGYAKHIRDALPKATLLAFTGTPLSKADRNTRHIFGKYIDIYDLRRAVDDEATVRVLHDSRLVDLQPTGDLTALDEAASRATEGLTEQERRDAERAAIRLEDLFGADARIAKLADDLIAHWEERRERMRPFLDGHSGKAMIVCVSRNVCVKLYDALRERRPHWHDDAPDKGLMKIVFSGGNSDPAHLKKHLLRPSQSKAVQARAKDENDPLELLIVCDMLLTGYDAPPLHTMYMDKPLHGANLMQALARVNRRFMDKQDGLLVGYAALTDKLHEALAEYSTTDHDEQSDPTLGRDIAAAVRETRETHENLCRMLTGIPWRAALDRAARNGKYISAVLFLVDKLRSPQHPDNLVDPGDEDLGTRFRHESTKLERLYALCSAKREDLRDLVDDIGYFHDVRVWMLKFDADANEARGLPTPRGVEFLLRQLAAKAIEAGGVTDLYAEAGIELPDLSHLDAAYIKKLQESATPHLQAEALRRLVEARMRKVNKHNLVRQQAFSERLQTLMNKYHNQQLTSAQVIAELVEMAKQLHADESRGQNFTPPLGDNELALYDAVAENPSAVDVMGTDVLAQIARDLVEALRRDLKTDWLQREAVQAKLRSTIKRLLRKYGYPPDRQPAAVELVIRQVETFAEEWSEPAH</sequence>
<organism evidence="13 14">
    <name type="scientific">Actinocrinis puniceicyclus</name>
    <dbReference type="NCBI Taxonomy" id="977794"/>
    <lineage>
        <taxon>Bacteria</taxon>
        <taxon>Bacillati</taxon>
        <taxon>Actinomycetota</taxon>
        <taxon>Actinomycetes</taxon>
        <taxon>Catenulisporales</taxon>
        <taxon>Actinospicaceae</taxon>
        <taxon>Actinocrinis</taxon>
    </lineage>
</organism>
<dbReference type="InterPro" id="IPR040980">
    <property type="entry name" value="SWI2_SNF2"/>
</dbReference>
<evidence type="ECO:0000256" key="3">
    <source>
        <dbReference type="ARBA" id="ARBA00011296"/>
    </source>
</evidence>
<accession>A0A8J7WUT5</accession>
<evidence type="ECO:0000313" key="14">
    <source>
        <dbReference type="Proteomes" id="UP000677913"/>
    </source>
</evidence>
<proteinExistence type="inferred from homology"/>
<comment type="similarity">
    <text evidence="2 11">Belongs to the HsdR family.</text>
</comment>
<evidence type="ECO:0000256" key="5">
    <source>
        <dbReference type="ARBA" id="ARBA00022741"/>
    </source>
</evidence>
<dbReference type="PANTHER" id="PTHR30195">
    <property type="entry name" value="TYPE I SITE-SPECIFIC DEOXYRIBONUCLEASE PROTEIN SUBUNIT M AND R"/>
    <property type="match status" value="1"/>
</dbReference>
<keyword evidence="14" id="KW-1185">Reference proteome</keyword>
<dbReference type="GO" id="GO:0009035">
    <property type="term" value="F:type I site-specific deoxyribonuclease activity"/>
    <property type="evidence" value="ECO:0007669"/>
    <property type="project" value="UniProtKB-EC"/>
</dbReference>
<dbReference type="GO" id="GO:0003677">
    <property type="term" value="F:DNA binding"/>
    <property type="evidence" value="ECO:0007669"/>
    <property type="project" value="UniProtKB-KW"/>
</dbReference>
<dbReference type="PROSITE" id="PS51192">
    <property type="entry name" value="HELICASE_ATP_BIND_1"/>
    <property type="match status" value="1"/>
</dbReference>
<comment type="function">
    <text evidence="11">Subunit R is required for both nuclease and ATPase activities, but not for modification.</text>
</comment>
<dbReference type="EMBL" id="JAGSXH010000141">
    <property type="protein sequence ID" value="MBS2966347.1"/>
    <property type="molecule type" value="Genomic_DNA"/>
</dbReference>
<reference evidence="13" key="1">
    <citation type="submission" date="2021-04" db="EMBL/GenBank/DDBJ databases">
        <title>Genome based classification of Actinospica acidithermotolerans sp. nov., an actinobacterium isolated from an Indonesian hot spring.</title>
        <authorList>
            <person name="Kusuma A.B."/>
            <person name="Putra K.E."/>
            <person name="Nafisah S."/>
            <person name="Loh J."/>
            <person name="Nouioui I."/>
            <person name="Goodfellow M."/>
        </authorList>
    </citation>
    <scope>NUCLEOTIDE SEQUENCE</scope>
    <source>
        <strain evidence="13">DSM 45618</strain>
    </source>
</reference>
<dbReference type="InterPro" id="IPR004473">
    <property type="entry name" value="Restrct_endonuc_typeI_HsdR"/>
</dbReference>